<proteinExistence type="predicted"/>
<dbReference type="EMBL" id="JAGFMF010011673">
    <property type="protein sequence ID" value="KAG8516661.1"/>
    <property type="molecule type" value="Genomic_DNA"/>
</dbReference>
<dbReference type="InterPro" id="IPR015925">
    <property type="entry name" value="Ryanodine_IP3_receptor"/>
</dbReference>
<keyword evidence="2" id="KW-1185">Reference proteome</keyword>
<dbReference type="PANTHER" id="PTHR46399">
    <property type="entry name" value="B30.2/SPRY DOMAIN-CONTAINING PROTEIN"/>
    <property type="match status" value="1"/>
</dbReference>
<dbReference type="GO" id="GO:0033017">
    <property type="term" value="C:sarcoplasmic reticulum membrane"/>
    <property type="evidence" value="ECO:0007669"/>
    <property type="project" value="TreeGrafter"/>
</dbReference>
<accession>A0A8J6AC45</accession>
<comment type="caution">
    <text evidence="1">The sequence shown here is derived from an EMBL/GenBank/DDBJ whole genome shotgun (WGS) entry which is preliminary data.</text>
</comment>
<protein>
    <submittedName>
        <fullName evidence="1">Ryanodine receptor 2</fullName>
    </submittedName>
</protein>
<evidence type="ECO:0000313" key="2">
    <source>
        <dbReference type="Proteomes" id="UP000700334"/>
    </source>
</evidence>
<dbReference type="GO" id="GO:0005219">
    <property type="term" value="F:ryanodine-sensitive calcium-release channel activity"/>
    <property type="evidence" value="ECO:0007669"/>
    <property type="project" value="TreeGrafter"/>
</dbReference>
<sequence>MNMDTVAGGVWHRARQRADPKRFFLMYLINKDETEHTGQESYVWKMYQERCWEFFPAGDCFRKQYEDQLN</sequence>
<dbReference type="GO" id="GO:0030018">
    <property type="term" value="C:Z disc"/>
    <property type="evidence" value="ECO:0007669"/>
    <property type="project" value="TreeGrafter"/>
</dbReference>
<dbReference type="AlphaFoldDB" id="A0A8J6AC45"/>
<gene>
    <name evidence="1" type="ORF">J0S82_004108</name>
</gene>
<dbReference type="PANTHER" id="PTHR46399:SF7">
    <property type="entry name" value="RYANODINE RECEPTOR 2"/>
    <property type="match status" value="1"/>
</dbReference>
<dbReference type="GO" id="GO:0006941">
    <property type="term" value="P:striated muscle contraction"/>
    <property type="evidence" value="ECO:0007669"/>
    <property type="project" value="TreeGrafter"/>
</dbReference>
<dbReference type="Proteomes" id="UP000700334">
    <property type="component" value="Unassembled WGS sequence"/>
</dbReference>
<reference evidence="1" key="1">
    <citation type="journal article" date="2021" name="Evol. Appl.">
        <title>The genome of the Pyrenean desman and the effects of bottlenecks and inbreeding on the genomic landscape of an endangered species.</title>
        <authorList>
            <person name="Escoda L."/>
            <person name="Castresana J."/>
        </authorList>
    </citation>
    <scope>NUCLEOTIDE SEQUENCE</scope>
    <source>
        <strain evidence="1">IBE-C5619</strain>
    </source>
</reference>
<dbReference type="GO" id="GO:0042383">
    <property type="term" value="C:sarcolemma"/>
    <property type="evidence" value="ECO:0007669"/>
    <property type="project" value="TreeGrafter"/>
</dbReference>
<evidence type="ECO:0000313" key="1">
    <source>
        <dbReference type="EMBL" id="KAG8516661.1"/>
    </source>
</evidence>
<dbReference type="GO" id="GO:0014808">
    <property type="term" value="P:release of sequestered calcium ion into cytosol by sarcoplasmic reticulum"/>
    <property type="evidence" value="ECO:0007669"/>
    <property type="project" value="TreeGrafter"/>
</dbReference>
<dbReference type="OrthoDB" id="9707211at2759"/>
<keyword evidence="1" id="KW-0675">Receptor</keyword>
<dbReference type="GO" id="GO:0034704">
    <property type="term" value="C:calcium channel complex"/>
    <property type="evidence" value="ECO:0007669"/>
    <property type="project" value="TreeGrafter"/>
</dbReference>
<name>A0A8J6AC45_GALPY</name>
<dbReference type="GO" id="GO:0005790">
    <property type="term" value="C:smooth endoplasmic reticulum"/>
    <property type="evidence" value="ECO:0007669"/>
    <property type="project" value="TreeGrafter"/>
</dbReference>
<organism evidence="1 2">
    <name type="scientific">Galemys pyrenaicus</name>
    <name type="common">Iberian desman</name>
    <name type="synonym">Pyrenean desman</name>
    <dbReference type="NCBI Taxonomy" id="202257"/>
    <lineage>
        <taxon>Eukaryota</taxon>
        <taxon>Metazoa</taxon>
        <taxon>Chordata</taxon>
        <taxon>Craniata</taxon>
        <taxon>Vertebrata</taxon>
        <taxon>Euteleostomi</taxon>
        <taxon>Mammalia</taxon>
        <taxon>Eutheria</taxon>
        <taxon>Laurasiatheria</taxon>
        <taxon>Eulipotyphla</taxon>
        <taxon>Talpidae</taxon>
        <taxon>Galemys</taxon>
    </lineage>
</organism>